<comment type="caution">
    <text evidence="1">The sequence shown here is derived from an EMBL/GenBank/DDBJ whole genome shotgun (WGS) entry which is preliminary data.</text>
</comment>
<dbReference type="RefSeq" id="WP_316775520.1">
    <property type="nucleotide sequence ID" value="NZ_JASMWN010000006.1"/>
</dbReference>
<gene>
    <name evidence="1" type="ORF">QO231_09565</name>
</gene>
<dbReference type="EMBL" id="JASMWN010000006">
    <property type="protein sequence ID" value="MDU9004098.1"/>
    <property type="molecule type" value="Genomic_DNA"/>
</dbReference>
<sequence>MSASSRVNLIGIGDVPIDLADMTAPRTSISAPMSNPDLADIQVLMSPSLMGQYMHRQYRIETRMALFPGIGPGLAIAARDNAT</sequence>
<name>A0ABU3VD42_9RHOB</name>
<accession>A0ABU3VD42</accession>
<protein>
    <submittedName>
        <fullName evidence="1">Uncharacterized protein</fullName>
    </submittedName>
</protein>
<organism evidence="1 2">
    <name type="scientific">Sedimentitalea todarodis</name>
    <dbReference type="NCBI Taxonomy" id="1631240"/>
    <lineage>
        <taxon>Bacteria</taxon>
        <taxon>Pseudomonadati</taxon>
        <taxon>Pseudomonadota</taxon>
        <taxon>Alphaproteobacteria</taxon>
        <taxon>Rhodobacterales</taxon>
        <taxon>Paracoccaceae</taxon>
        <taxon>Sedimentitalea</taxon>
    </lineage>
</organism>
<reference evidence="2" key="1">
    <citation type="submission" date="2023-05" db="EMBL/GenBank/DDBJ databases">
        <title>Sedimentitalea sp. nov. JM2-8.</title>
        <authorList>
            <person name="Huang J."/>
        </authorList>
    </citation>
    <scope>NUCLEOTIDE SEQUENCE [LARGE SCALE GENOMIC DNA]</scope>
    <source>
        <strain evidence="2">KHS03</strain>
    </source>
</reference>
<keyword evidence="2" id="KW-1185">Reference proteome</keyword>
<proteinExistence type="predicted"/>
<evidence type="ECO:0000313" key="1">
    <source>
        <dbReference type="EMBL" id="MDU9004098.1"/>
    </source>
</evidence>
<evidence type="ECO:0000313" key="2">
    <source>
        <dbReference type="Proteomes" id="UP001255416"/>
    </source>
</evidence>
<dbReference type="Proteomes" id="UP001255416">
    <property type="component" value="Unassembled WGS sequence"/>
</dbReference>